<dbReference type="Pfam" id="PF00017">
    <property type="entry name" value="SH2"/>
    <property type="match status" value="1"/>
</dbReference>
<evidence type="ECO:0000313" key="6">
    <source>
        <dbReference type="RefSeq" id="XP_012917431.2"/>
    </source>
</evidence>
<dbReference type="Proteomes" id="UP000000715">
    <property type="component" value="Unplaced"/>
</dbReference>
<dbReference type="CDD" id="cd10417">
    <property type="entry name" value="SH2_SH2D7"/>
    <property type="match status" value="1"/>
</dbReference>
<evidence type="ECO:0000256" key="2">
    <source>
        <dbReference type="PROSITE-ProRule" id="PRU00191"/>
    </source>
</evidence>
<dbReference type="PANTHER" id="PTHR14388">
    <property type="entry name" value="T CELL-SPECIFIC ADAPTER PROTEIN TSAD"/>
    <property type="match status" value="1"/>
</dbReference>
<sequence length="610" mass="64869">MEGSPKQPCLQRGPREVGDSQALAKLQELALTWFTETQAPFILQDGALPPWFHGFITRKQTEQLLGDKALGSFLIRLSDRATGYILSYRGSDRCRHFVINQLRDRRYLVSGDTHSHGTLADLVRHYQEVQLEPFGETLSAACPRPEDNDLYDAITLGLHHTHLGPDNPAVTVSPAAVLDEAASPCPCPKPQVSFLQTKKSRDASSCSFSEEGGVAVPGKVPPLPERSASLLDESFGSPNNSIYSDPRKLNQAQLGLGPEASSRPRPAPGGSQPSSPGKESLKRLSAGGQNRPDGLGPAFSGVSPEQGPTGPPTARGHLLPPASEALGSSATPWSQASPKLSHRAQPGSQGTSADTYQLLQTEGPLSEPGDEPDQEGSAYAEVPVRWGGSPRPPCPGTSPPTSRPPGSTDHGYKRLSGAPELPEPGNTYEQIPAARSKETGRTHKVGSTGGWGGCQPLLVRGISGLHVRAVRVTATAPRGPGFSRSNICLEVVGRAVAQLECKVWSSRPFCGLSLQTNSPGALQTTCARPSLWPSRPQPRGSGEAASLAGLPETMSQTLRPLLVFLQQPDPGPPSLTLYNCLPEGKARRTPLLRMQPRDSRAELSNGGFLL</sequence>
<dbReference type="PANTHER" id="PTHR14388:SF6">
    <property type="entry name" value="SH2 DOMAIN-CONTAINING PROTEIN 7"/>
    <property type="match status" value="1"/>
</dbReference>
<accession>A0A8U0NXY3</accession>
<name>A0A8U0NXY3_MUSPF</name>
<feature type="domain" description="SH2" evidence="4">
    <location>
        <begin position="51"/>
        <end position="142"/>
    </location>
</feature>
<dbReference type="OrthoDB" id="6108017at2759"/>
<dbReference type="GO" id="GO:0005737">
    <property type="term" value="C:cytoplasm"/>
    <property type="evidence" value="ECO:0007669"/>
    <property type="project" value="TreeGrafter"/>
</dbReference>
<dbReference type="InterPro" id="IPR000980">
    <property type="entry name" value="SH2"/>
</dbReference>
<evidence type="ECO:0000259" key="4">
    <source>
        <dbReference type="PROSITE" id="PS50001"/>
    </source>
</evidence>
<feature type="compositionally biased region" description="Polar residues" evidence="3">
    <location>
        <begin position="326"/>
        <end position="338"/>
    </location>
</feature>
<evidence type="ECO:0000256" key="1">
    <source>
        <dbReference type="ARBA" id="ARBA00022999"/>
    </source>
</evidence>
<dbReference type="Gene3D" id="3.30.505.10">
    <property type="entry name" value="SH2 domain"/>
    <property type="match status" value="1"/>
</dbReference>
<keyword evidence="5" id="KW-1185">Reference proteome</keyword>
<dbReference type="SMART" id="SM00252">
    <property type="entry name" value="SH2"/>
    <property type="match status" value="1"/>
</dbReference>
<dbReference type="PRINTS" id="PR00401">
    <property type="entry name" value="SH2DOMAIN"/>
</dbReference>
<organism evidence="5 6">
    <name type="scientific">Mustela putorius furo</name>
    <name type="common">European domestic ferret</name>
    <name type="synonym">Mustela furo</name>
    <dbReference type="NCBI Taxonomy" id="9669"/>
    <lineage>
        <taxon>Eukaryota</taxon>
        <taxon>Metazoa</taxon>
        <taxon>Chordata</taxon>
        <taxon>Craniata</taxon>
        <taxon>Vertebrata</taxon>
        <taxon>Euteleostomi</taxon>
        <taxon>Mammalia</taxon>
        <taxon>Eutheria</taxon>
        <taxon>Laurasiatheria</taxon>
        <taxon>Carnivora</taxon>
        <taxon>Caniformia</taxon>
        <taxon>Musteloidea</taxon>
        <taxon>Mustelidae</taxon>
        <taxon>Mustelinae</taxon>
        <taxon>Mustela</taxon>
    </lineage>
</organism>
<feature type="region of interest" description="Disordered" evidence="3">
    <location>
        <begin position="204"/>
        <end position="426"/>
    </location>
</feature>
<proteinExistence type="predicted"/>
<feature type="compositionally biased region" description="Polar residues" evidence="3">
    <location>
        <begin position="346"/>
        <end position="360"/>
    </location>
</feature>
<keyword evidence="1 2" id="KW-0727">SH2 domain</keyword>
<dbReference type="CTD" id="646892"/>
<dbReference type="PROSITE" id="PS50001">
    <property type="entry name" value="SH2"/>
    <property type="match status" value="1"/>
</dbReference>
<dbReference type="InterPro" id="IPR035885">
    <property type="entry name" value="SH2D7_SH2"/>
</dbReference>
<dbReference type="RefSeq" id="XP_012917431.2">
    <property type="nucleotide sequence ID" value="XM_013061977.2"/>
</dbReference>
<dbReference type="SUPFAM" id="SSF55550">
    <property type="entry name" value="SH2 domain"/>
    <property type="match status" value="1"/>
</dbReference>
<gene>
    <name evidence="6" type="primary">SH2D7</name>
</gene>
<protein>
    <submittedName>
        <fullName evidence="6">SH2 domain-containing protein 7 isoform X1</fullName>
    </submittedName>
</protein>
<reference evidence="6" key="1">
    <citation type="submission" date="2025-08" db="UniProtKB">
        <authorList>
            <consortium name="RefSeq"/>
        </authorList>
    </citation>
    <scope>IDENTIFICATION</scope>
    <source>
        <tissue evidence="6">Brain</tissue>
    </source>
</reference>
<dbReference type="AlphaFoldDB" id="A0A8U0NXY3"/>
<feature type="compositionally biased region" description="Pro residues" evidence="3">
    <location>
        <begin position="390"/>
        <end position="403"/>
    </location>
</feature>
<feature type="compositionally biased region" description="Low complexity" evidence="3">
    <location>
        <begin position="260"/>
        <end position="277"/>
    </location>
</feature>
<dbReference type="GeneID" id="101671570"/>
<dbReference type="InterPro" id="IPR036860">
    <property type="entry name" value="SH2_dom_sf"/>
</dbReference>
<dbReference type="FunFam" id="3.30.505.10:FF:000059">
    <property type="entry name" value="hematopoietic SH2 domain-containing protein"/>
    <property type="match status" value="1"/>
</dbReference>
<evidence type="ECO:0000256" key="3">
    <source>
        <dbReference type="SAM" id="MobiDB-lite"/>
    </source>
</evidence>
<evidence type="ECO:0000313" key="5">
    <source>
        <dbReference type="Proteomes" id="UP000000715"/>
    </source>
</evidence>